<keyword evidence="4 8" id="KW-0547">Nucleotide-binding</keyword>
<dbReference type="InterPro" id="IPR002586">
    <property type="entry name" value="CobQ/CobB/MinD/ParA_Nub-bd_dom"/>
</dbReference>
<evidence type="ECO:0000256" key="2">
    <source>
        <dbReference type="ARBA" id="ARBA00022573"/>
    </source>
</evidence>
<dbReference type="Gene3D" id="3.40.50.300">
    <property type="entry name" value="P-loop containing nucleotide triphosphate hydrolases"/>
    <property type="match status" value="1"/>
</dbReference>
<evidence type="ECO:0000313" key="12">
    <source>
        <dbReference type="Proteomes" id="UP000594463"/>
    </source>
</evidence>
<dbReference type="InterPro" id="IPR027417">
    <property type="entry name" value="P-loop_NTPase"/>
</dbReference>
<comment type="catalytic activity">
    <reaction evidence="8">
        <text>cob(II)yrinate + 2 L-glutamine + 2 ATP + 2 H2O = cob(II)yrinate a,c diamide + 2 L-glutamate + 2 ADP + 2 phosphate + 2 H(+)</text>
        <dbReference type="Rhea" id="RHEA:26289"/>
        <dbReference type="ChEBI" id="CHEBI:15377"/>
        <dbReference type="ChEBI" id="CHEBI:15378"/>
        <dbReference type="ChEBI" id="CHEBI:29985"/>
        <dbReference type="ChEBI" id="CHEBI:30616"/>
        <dbReference type="ChEBI" id="CHEBI:43474"/>
        <dbReference type="ChEBI" id="CHEBI:58359"/>
        <dbReference type="ChEBI" id="CHEBI:58537"/>
        <dbReference type="ChEBI" id="CHEBI:58894"/>
        <dbReference type="ChEBI" id="CHEBI:456216"/>
        <dbReference type="EC" id="6.3.5.11"/>
    </reaction>
</comment>
<keyword evidence="2 8" id="KW-0169">Cobalamin biosynthesis</keyword>
<dbReference type="InterPro" id="IPR004484">
    <property type="entry name" value="CbiA/CobB_synth"/>
</dbReference>
<dbReference type="SUPFAM" id="SSF52317">
    <property type="entry name" value="Class I glutamine amidotransferase-like"/>
    <property type="match status" value="1"/>
</dbReference>
<dbReference type="InterPro" id="IPR011698">
    <property type="entry name" value="GATase_3"/>
</dbReference>
<dbReference type="UniPathway" id="UPA00148">
    <property type="reaction ID" value="UER00231"/>
</dbReference>
<dbReference type="NCBIfam" id="NF002204">
    <property type="entry name" value="PRK01077.1"/>
    <property type="match status" value="1"/>
</dbReference>
<keyword evidence="12" id="KW-1185">Reference proteome</keyword>
<evidence type="ECO:0000259" key="9">
    <source>
        <dbReference type="Pfam" id="PF01656"/>
    </source>
</evidence>
<dbReference type="EC" id="6.3.5.11" evidence="8"/>
<gene>
    <name evidence="8 11" type="primary">cbiA</name>
    <name evidence="11" type="ORF">RT761_02062</name>
</gene>
<dbReference type="Pfam" id="PF07685">
    <property type="entry name" value="GATase_3"/>
    <property type="match status" value="1"/>
</dbReference>
<evidence type="ECO:0000256" key="5">
    <source>
        <dbReference type="ARBA" id="ARBA00022840"/>
    </source>
</evidence>
<dbReference type="GO" id="GO:0005524">
    <property type="term" value="F:ATP binding"/>
    <property type="evidence" value="ECO:0007669"/>
    <property type="project" value="UniProtKB-UniRule"/>
</dbReference>
<evidence type="ECO:0000313" key="11">
    <source>
        <dbReference type="EMBL" id="QPM68836.1"/>
    </source>
</evidence>
<dbReference type="EMBL" id="CP065383">
    <property type="protein sequence ID" value="QPM68836.1"/>
    <property type="molecule type" value="Genomic_DNA"/>
</dbReference>
<evidence type="ECO:0000259" key="10">
    <source>
        <dbReference type="Pfam" id="PF07685"/>
    </source>
</evidence>
<dbReference type="NCBIfam" id="TIGR00379">
    <property type="entry name" value="cobB"/>
    <property type="match status" value="1"/>
</dbReference>
<feature type="active site" description="Nucleophile" evidence="8">
    <location>
        <position position="330"/>
    </location>
</feature>
<evidence type="ECO:0000256" key="7">
    <source>
        <dbReference type="ARBA" id="ARBA00022962"/>
    </source>
</evidence>
<dbReference type="CDD" id="cd03130">
    <property type="entry name" value="GATase1_CobB"/>
    <property type="match status" value="1"/>
</dbReference>
<dbReference type="GO" id="GO:0009236">
    <property type="term" value="P:cobalamin biosynthetic process"/>
    <property type="evidence" value="ECO:0007669"/>
    <property type="project" value="UniProtKB-UniRule"/>
</dbReference>
<dbReference type="Pfam" id="PF01656">
    <property type="entry name" value="CbiA"/>
    <property type="match status" value="1"/>
</dbReference>
<feature type="domain" description="CobQ/CobB/MinD/ParA nucleotide binding" evidence="9">
    <location>
        <begin position="5"/>
        <end position="188"/>
    </location>
</feature>
<evidence type="ECO:0000256" key="6">
    <source>
        <dbReference type="ARBA" id="ARBA00022842"/>
    </source>
</evidence>
<comment type="function">
    <text evidence="8">Catalyzes the ATP-dependent amidation of the two carboxylate groups at positions a and c of cobyrinate, using either L-glutamine or ammonia as the nitrogen source.</text>
</comment>
<proteinExistence type="inferred from homology"/>
<dbReference type="InterPro" id="IPR029062">
    <property type="entry name" value="Class_I_gatase-like"/>
</dbReference>
<dbReference type="AlphaFoldDB" id="A0A7T1F3X9"/>
<sequence length="461" mass="51869">MTRGIVIAAPYSGSGKTTVTLSLMRALSRQFRVVPFKIGPDYIDPSYHQAAAKNEPHNLDLYLLGEENLKKMFFQSVRKDEIAIVEGVMGLFDGLGTESWASTAHVAKILKLPVILVVDVRSMSTSAAALVHGFQTYDPELQMVGVICNLTSSKTHYNHVKESIERDCNLPVIGHLPFKKFLDLPERQLGLIPAWHITDIDKWLDHCADFLLKNVNLNQIIDLMKPLEKVDINSSLQVKLPPSETIRIGIANDGAFHFYYSDGLEAFRSAGAELVFFSPLNDKFLPEGLDGIILGGGFPEKFALKLSYNQSMRKSIRSAIENGLPTYAECGGMMYLTQEIENYTHRFYPMVGIFPVKAIMGKRLQHFGYVEAKVTRNNILAPDGVVLHGHEFHYSELVGSQLNSSYQVKKPTGGKTWESGFVYKNCLASYVHLHFYAYPELISSFLNHCRQWRKNHSYIIS</sequence>
<comment type="similarity">
    <text evidence="8">Belongs to the CobB/CbiA family.</text>
</comment>
<keyword evidence="7 8" id="KW-0315">Glutamine amidotransferase</keyword>
<keyword evidence="5 8" id="KW-0067">ATP-binding</keyword>
<dbReference type="HAMAP" id="MF_00027">
    <property type="entry name" value="CobB_CbiA"/>
    <property type="match status" value="1"/>
</dbReference>
<reference evidence="11 12" key="1">
    <citation type="journal article" date="2021" name="Nat. Commun.">
        <title>Isolation of a member of the candidate phylum Atribacteria reveals a unique cell membrane structure.</title>
        <authorList>
            <person name="Taiki K."/>
            <person name="Nobu M.K."/>
            <person name="Kusada H."/>
            <person name="Meng X.-Y."/>
            <person name="Hosoki N."/>
            <person name="Uematsu K."/>
            <person name="Yoshioka H."/>
            <person name="Kamagata Y."/>
            <person name="Tamaki H."/>
        </authorList>
    </citation>
    <scope>NUCLEOTIDE SEQUENCE [LARGE SCALE GENOMIC DNA]</scope>
    <source>
        <strain evidence="11 12">RT761</strain>
    </source>
</reference>
<organism evidence="11 12">
    <name type="scientific">Atribacter laminatus</name>
    <dbReference type="NCBI Taxonomy" id="2847778"/>
    <lineage>
        <taxon>Bacteria</taxon>
        <taxon>Pseudomonadati</taxon>
        <taxon>Atribacterota</taxon>
        <taxon>Atribacteria</taxon>
        <taxon>Atribacterales</taxon>
        <taxon>Atribacteraceae</taxon>
        <taxon>Atribacter</taxon>
    </lineage>
</organism>
<feature type="domain" description="CobB/CobQ-like glutamine amidotransferase" evidence="10">
    <location>
        <begin position="247"/>
        <end position="436"/>
    </location>
</feature>
<evidence type="ECO:0000256" key="8">
    <source>
        <dbReference type="HAMAP-Rule" id="MF_00027"/>
    </source>
</evidence>
<dbReference type="RefSeq" id="WP_218111327.1">
    <property type="nucleotide sequence ID" value="NZ_CP065383.1"/>
</dbReference>
<dbReference type="PANTHER" id="PTHR43873:SF1">
    <property type="entry name" value="COBYRINATE A,C-DIAMIDE SYNTHASE"/>
    <property type="match status" value="1"/>
</dbReference>
<evidence type="ECO:0000256" key="3">
    <source>
        <dbReference type="ARBA" id="ARBA00022598"/>
    </source>
</evidence>
<dbReference type="CDD" id="cd05388">
    <property type="entry name" value="CobB_N"/>
    <property type="match status" value="1"/>
</dbReference>
<feature type="site" description="Increases nucleophilicity of active site Cys" evidence="8">
    <location>
        <position position="432"/>
    </location>
</feature>
<dbReference type="Proteomes" id="UP000594463">
    <property type="component" value="Chromosome"/>
</dbReference>
<keyword evidence="6 8" id="KW-0460">Magnesium</keyword>
<comment type="pathway">
    <text evidence="8">Cofactor biosynthesis; adenosylcobalamin biosynthesis; cob(II)yrinate a,c-diamide from sirohydrochlorin (anaerobic route): step 10/10.</text>
</comment>
<evidence type="ECO:0000256" key="1">
    <source>
        <dbReference type="ARBA" id="ARBA00001946"/>
    </source>
</evidence>
<evidence type="ECO:0000256" key="4">
    <source>
        <dbReference type="ARBA" id="ARBA00022741"/>
    </source>
</evidence>
<comment type="domain">
    <text evidence="8">Comprises of two domains. The C-terminal domain contains the binding site for glutamine and catalyzes the hydrolysis of this substrate to glutamate and ammonia. The N-terminal domain is anticipated to bind ATP and cobyrinate and catalyzes the ultimate synthesis of the diamide product. The ammonia produced via the glutaminase domain is probably translocated to the adjacent domain via a molecular tunnel, where it reacts with an activated intermediate.</text>
</comment>
<protein>
    <recommendedName>
        <fullName evidence="8">Cobyrinate a,c-diamide synthase</fullName>
        <ecNumber evidence="8">6.3.5.11</ecNumber>
    </recommendedName>
    <alternativeName>
        <fullName evidence="8">Cobyrinic acid a,c-diamide synthetase</fullName>
    </alternativeName>
</protein>
<dbReference type="KEGG" id="alam:RT761_02062"/>
<dbReference type="GO" id="GO:0042242">
    <property type="term" value="F:cobyrinic acid a,c-diamide synthase activity"/>
    <property type="evidence" value="ECO:0007669"/>
    <property type="project" value="UniProtKB-UniRule"/>
</dbReference>
<comment type="cofactor">
    <cofactor evidence="1 8">
        <name>Mg(2+)</name>
        <dbReference type="ChEBI" id="CHEBI:18420"/>
    </cofactor>
</comment>
<accession>A0A7T1F3X9</accession>
<name>A0A7T1F3X9_ATRLM</name>
<dbReference type="PANTHER" id="PTHR43873">
    <property type="entry name" value="COBYRINATE A,C-DIAMIDE SYNTHASE"/>
    <property type="match status" value="1"/>
</dbReference>
<dbReference type="Gene3D" id="3.40.50.880">
    <property type="match status" value="1"/>
</dbReference>
<dbReference type="SUPFAM" id="SSF52540">
    <property type="entry name" value="P-loop containing nucleoside triphosphate hydrolases"/>
    <property type="match status" value="1"/>
</dbReference>
<comment type="miscellaneous">
    <text evidence="8">The a and c carboxylates of cobyrinate are activated for nucleophilic attack via formation of a phosphorylated intermediate by ATP. CbiA catalyzes first the amidation of the c-carboxylate, and then that of the a-carboxylate.</text>
</comment>
<dbReference type="PROSITE" id="PS51274">
    <property type="entry name" value="GATASE_COBBQ"/>
    <property type="match status" value="1"/>
</dbReference>
<keyword evidence="3 8" id="KW-0436">Ligase</keyword>